<sequence length="140" mass="14994" precursor="true">MKRNVLSIMLVAVLCCAWLTADVPDPRKPGGNVGRSTFKVIWLYEDDDYEIDFSGNNSSPITAGRSTAIMNTGESGVTIANVQALAPNDEWVTIEDWNDGSTMVIAANSSKRLGLATYPYDQIRIVVTGGASGLYGMGAD</sequence>
<evidence type="ECO:0000313" key="2">
    <source>
        <dbReference type="EMBL" id="TWT57240.1"/>
    </source>
</evidence>
<name>A0A5C5X335_9PLAN</name>
<dbReference type="Proteomes" id="UP000317243">
    <property type="component" value="Unassembled WGS sequence"/>
</dbReference>
<dbReference type="RefSeq" id="WP_146507098.1">
    <property type="nucleotide sequence ID" value="NZ_SIHI01000001.1"/>
</dbReference>
<feature type="signal peptide" evidence="1">
    <location>
        <begin position="1"/>
        <end position="21"/>
    </location>
</feature>
<reference evidence="2 3" key="1">
    <citation type="submission" date="2019-02" db="EMBL/GenBank/DDBJ databases">
        <title>Deep-cultivation of Planctomycetes and their phenomic and genomic characterization uncovers novel biology.</title>
        <authorList>
            <person name="Wiegand S."/>
            <person name="Jogler M."/>
            <person name="Boedeker C."/>
            <person name="Pinto D."/>
            <person name="Vollmers J."/>
            <person name="Rivas-Marin E."/>
            <person name="Kohn T."/>
            <person name="Peeters S.H."/>
            <person name="Heuer A."/>
            <person name="Rast P."/>
            <person name="Oberbeckmann S."/>
            <person name="Bunk B."/>
            <person name="Jeske O."/>
            <person name="Meyerdierks A."/>
            <person name="Storesund J.E."/>
            <person name="Kallscheuer N."/>
            <person name="Luecker S."/>
            <person name="Lage O.M."/>
            <person name="Pohl T."/>
            <person name="Merkel B.J."/>
            <person name="Hornburger P."/>
            <person name="Mueller R.-W."/>
            <person name="Bruemmer F."/>
            <person name="Labrenz M."/>
            <person name="Spormann A.M."/>
            <person name="Op Den Camp H."/>
            <person name="Overmann J."/>
            <person name="Amann R."/>
            <person name="Jetten M.S.M."/>
            <person name="Mascher T."/>
            <person name="Medema M.H."/>
            <person name="Devos D.P."/>
            <person name="Kaster A.-K."/>
            <person name="Ovreas L."/>
            <person name="Rohde M."/>
            <person name="Galperin M.Y."/>
            <person name="Jogler C."/>
        </authorList>
    </citation>
    <scope>NUCLEOTIDE SEQUENCE [LARGE SCALE GENOMIC DNA]</scope>
    <source>
        <strain evidence="2 3">KOR42</strain>
    </source>
</reference>
<comment type="caution">
    <text evidence="2">The sequence shown here is derived from an EMBL/GenBank/DDBJ whole genome shotgun (WGS) entry which is preliminary data.</text>
</comment>
<proteinExistence type="predicted"/>
<evidence type="ECO:0000313" key="3">
    <source>
        <dbReference type="Proteomes" id="UP000317243"/>
    </source>
</evidence>
<evidence type="ECO:0000256" key="1">
    <source>
        <dbReference type="SAM" id="SignalP"/>
    </source>
</evidence>
<dbReference type="AlphaFoldDB" id="A0A5C5X335"/>
<keyword evidence="3" id="KW-1185">Reference proteome</keyword>
<protein>
    <submittedName>
        <fullName evidence="2">Uncharacterized protein</fullName>
    </submittedName>
</protein>
<feature type="chain" id="PRO_5022910068" evidence="1">
    <location>
        <begin position="22"/>
        <end position="140"/>
    </location>
</feature>
<keyword evidence="1" id="KW-0732">Signal</keyword>
<accession>A0A5C5X335</accession>
<dbReference type="EMBL" id="SIHI01000001">
    <property type="protein sequence ID" value="TWT57240.1"/>
    <property type="molecule type" value="Genomic_DNA"/>
</dbReference>
<gene>
    <name evidence="2" type="ORF">KOR42_05980</name>
</gene>
<organism evidence="2 3">
    <name type="scientific">Thalassoglobus neptunius</name>
    <dbReference type="NCBI Taxonomy" id="1938619"/>
    <lineage>
        <taxon>Bacteria</taxon>
        <taxon>Pseudomonadati</taxon>
        <taxon>Planctomycetota</taxon>
        <taxon>Planctomycetia</taxon>
        <taxon>Planctomycetales</taxon>
        <taxon>Planctomycetaceae</taxon>
        <taxon>Thalassoglobus</taxon>
    </lineage>
</organism>